<reference evidence="1 2" key="2">
    <citation type="journal article" date="2011" name="Stand. Genomic Sci.">
        <title>Complete genome sequence of Paludibacter propionicigenes type strain (WB4).</title>
        <authorList>
            <person name="Gronow S."/>
            <person name="Munk C."/>
            <person name="Lapidus A."/>
            <person name="Nolan M."/>
            <person name="Lucas S."/>
            <person name="Hammon N."/>
            <person name="Deshpande S."/>
            <person name="Cheng J.F."/>
            <person name="Tapia R."/>
            <person name="Han C."/>
            <person name="Goodwin L."/>
            <person name="Pitluck S."/>
            <person name="Liolios K."/>
            <person name="Ivanova N."/>
            <person name="Mavromatis K."/>
            <person name="Mikhailova N."/>
            <person name="Pati A."/>
            <person name="Chen A."/>
            <person name="Palaniappan K."/>
            <person name="Land M."/>
            <person name="Hauser L."/>
            <person name="Chang Y.J."/>
            <person name="Jeffries C.D."/>
            <person name="Brambilla E."/>
            <person name="Rohde M."/>
            <person name="Goker M."/>
            <person name="Detter J.C."/>
            <person name="Woyke T."/>
            <person name="Bristow J."/>
            <person name="Eisen J.A."/>
            <person name="Markowitz V."/>
            <person name="Hugenholtz P."/>
            <person name="Kyrpides N.C."/>
            <person name="Klenk H.P."/>
        </authorList>
    </citation>
    <scope>NUCLEOTIDE SEQUENCE [LARGE SCALE GENOMIC DNA]</scope>
    <source>
        <strain evidence="2">DSM 17365 / JCM 13257 / WB4</strain>
    </source>
</reference>
<evidence type="ECO:0000313" key="2">
    <source>
        <dbReference type="Proteomes" id="UP000008718"/>
    </source>
</evidence>
<gene>
    <name evidence="1" type="ordered locus">Palpr_0634</name>
</gene>
<evidence type="ECO:0000313" key="1">
    <source>
        <dbReference type="EMBL" id="ADQ78790.1"/>
    </source>
</evidence>
<dbReference type="OrthoDB" id="7065791at2"/>
<name>E4T246_PALPW</name>
<dbReference type="KEGG" id="ppn:Palpr_0634"/>
<accession>E4T246</accession>
<dbReference type="AlphaFoldDB" id="E4T246"/>
<sequence length="356" mass="41884">MDLIEFKNIEIFEINGSSKIKFEGLYSPIELAREFTKRWIPYYECHKCGKGDYCKFAIPYFGDNYYKQDIQCGVAKKALENYILRTFHVLNNANKQKQQNYVDSAFYFFKYIYLSEQLNGLFINDDKLEYLGKYSISLLTEILSLRDVLNKFGKDFKMFSELYNGQSLLLVEGKSELKFIEYLGGDDILSNSFTFIVESYNGKGNKLPKRIEMLIEDYQTKGYSIYIQGDEDGDGDGSGYDKFKYYVDKGTISKKNIFQFKYDFESSIPIEILFHILQELGYLKDNSLDDLIKLPKNKSINTILKEKFDIDTEKNKLKTQIAKKIGNIIFNSTYKETEKYNEFELFKFTRFLDRIK</sequence>
<organism evidence="1 2">
    <name type="scientific">Paludibacter propionicigenes (strain DSM 17365 / JCM 13257 / WB4)</name>
    <dbReference type="NCBI Taxonomy" id="694427"/>
    <lineage>
        <taxon>Bacteria</taxon>
        <taxon>Pseudomonadati</taxon>
        <taxon>Bacteroidota</taxon>
        <taxon>Bacteroidia</taxon>
        <taxon>Bacteroidales</taxon>
        <taxon>Paludibacteraceae</taxon>
        <taxon>Paludibacter</taxon>
    </lineage>
</organism>
<dbReference type="RefSeq" id="WP_013444159.1">
    <property type="nucleotide sequence ID" value="NC_014734.1"/>
</dbReference>
<reference key="1">
    <citation type="submission" date="2010-11" db="EMBL/GenBank/DDBJ databases">
        <title>The complete genome of Paludibacter propionicigenes DSM 17365.</title>
        <authorList>
            <consortium name="US DOE Joint Genome Institute (JGI-PGF)"/>
            <person name="Lucas S."/>
            <person name="Copeland A."/>
            <person name="Lapidus A."/>
            <person name="Bruce D."/>
            <person name="Goodwin L."/>
            <person name="Pitluck S."/>
            <person name="Kyrpides N."/>
            <person name="Mavromatis K."/>
            <person name="Ivanova N."/>
            <person name="Munk A.C."/>
            <person name="Brettin T."/>
            <person name="Detter J.C."/>
            <person name="Han C."/>
            <person name="Tapia R."/>
            <person name="Land M."/>
            <person name="Hauser L."/>
            <person name="Markowitz V."/>
            <person name="Cheng J.-F."/>
            <person name="Hugenholtz P."/>
            <person name="Woyke T."/>
            <person name="Wu D."/>
            <person name="Gronow S."/>
            <person name="Wellnitz S."/>
            <person name="Brambilla E."/>
            <person name="Klenk H.-P."/>
            <person name="Eisen J.A."/>
        </authorList>
    </citation>
    <scope>NUCLEOTIDE SEQUENCE</scope>
    <source>
        <strain>WB4</strain>
    </source>
</reference>
<dbReference type="Proteomes" id="UP000008718">
    <property type="component" value="Chromosome"/>
</dbReference>
<dbReference type="EMBL" id="CP002345">
    <property type="protein sequence ID" value="ADQ78790.1"/>
    <property type="molecule type" value="Genomic_DNA"/>
</dbReference>
<protein>
    <submittedName>
        <fullName evidence="1">Uncharacterized protein</fullName>
    </submittedName>
</protein>
<proteinExistence type="predicted"/>
<keyword evidence="2" id="KW-1185">Reference proteome</keyword>
<dbReference type="HOGENOM" id="CLU_782644_0_0_10"/>